<keyword evidence="8" id="KW-1185">Reference proteome</keyword>
<keyword evidence="4" id="KW-0804">Transcription</keyword>
<reference evidence="7 8" key="1">
    <citation type="submission" date="2019-03" db="EMBL/GenBank/DDBJ databases">
        <title>Genomic Encyclopedia of Type Strains, Phase IV (KMG-IV): sequencing the most valuable type-strain genomes for metagenomic binning, comparative biology and taxonomic classification.</title>
        <authorList>
            <person name="Goeker M."/>
        </authorList>
    </citation>
    <scope>NUCLEOTIDE SEQUENCE [LARGE SCALE GENOMIC DNA]</scope>
    <source>
        <strain evidence="7 8">DSM 103428</strain>
    </source>
</reference>
<accession>A0A4R1L3Q8</accession>
<proteinExistence type="predicted"/>
<gene>
    <name evidence="7" type="ORF">C7378_2942</name>
</gene>
<evidence type="ECO:0000256" key="2">
    <source>
        <dbReference type="ARBA" id="ARBA00022777"/>
    </source>
</evidence>
<dbReference type="Pfam" id="PF01590">
    <property type="entry name" value="GAF"/>
    <property type="match status" value="1"/>
</dbReference>
<dbReference type="OrthoDB" id="9767435at2"/>
<name>A0A4R1L3Q8_9BACT</name>
<keyword evidence="1" id="KW-0808">Transferase</keyword>
<dbReference type="InterPro" id="IPR005561">
    <property type="entry name" value="ANTAR"/>
</dbReference>
<dbReference type="AlphaFoldDB" id="A0A4R1L3Q8"/>
<dbReference type="GO" id="GO:0016301">
    <property type="term" value="F:kinase activity"/>
    <property type="evidence" value="ECO:0007669"/>
    <property type="project" value="UniProtKB-KW"/>
</dbReference>
<dbReference type="SMART" id="SM00065">
    <property type="entry name" value="GAF"/>
    <property type="match status" value="1"/>
</dbReference>
<dbReference type="InterPro" id="IPR011006">
    <property type="entry name" value="CheY-like_superfamily"/>
</dbReference>
<comment type="caution">
    <text evidence="7">The sequence shown here is derived from an EMBL/GenBank/DDBJ whole genome shotgun (WGS) entry which is preliminary data.</text>
</comment>
<evidence type="ECO:0000256" key="4">
    <source>
        <dbReference type="ARBA" id="ARBA00023163"/>
    </source>
</evidence>
<dbReference type="SUPFAM" id="SSF52172">
    <property type="entry name" value="CheY-like"/>
    <property type="match status" value="1"/>
</dbReference>
<evidence type="ECO:0000256" key="1">
    <source>
        <dbReference type="ARBA" id="ARBA00022679"/>
    </source>
</evidence>
<feature type="domain" description="ANTAR" evidence="6">
    <location>
        <begin position="245"/>
        <end position="306"/>
    </location>
</feature>
<evidence type="ECO:0000256" key="3">
    <source>
        <dbReference type="ARBA" id="ARBA00023015"/>
    </source>
</evidence>
<dbReference type="EMBL" id="SMGK01000005">
    <property type="protein sequence ID" value="TCK71660.1"/>
    <property type="molecule type" value="Genomic_DNA"/>
</dbReference>
<sequence>MEQPLAIESGWLGGAPVVAPQSTRRLFARRPQHPSGADILRFILGAIRIQSVLTVVGPLRFHQQLHKHPVKTQNSSTQPAELETPDSRQQDIEFLHEIGTRIATAHELHAVLERIVNFVSSILQCDSCFVYVLEQDRLVLRASKNPHTDVVDQLGISVGQGITGWVAEHLKPAAIPAKALRDPRFKLVHSLPEDLFEAFLSVPILCRGKLVGVINVQHRKPYHHTAEEVRLLSMIGFLVGAEIERARLESENIELSAQLETRKLVDRAKSILQNDLHIKEEEAYLALQQESRQRRKSMREIAEAVVLSDELRRKRQPS</sequence>
<evidence type="ECO:0000313" key="8">
    <source>
        <dbReference type="Proteomes" id="UP000295210"/>
    </source>
</evidence>
<dbReference type="InterPro" id="IPR036388">
    <property type="entry name" value="WH-like_DNA-bd_sf"/>
</dbReference>
<keyword evidence="2" id="KW-0418">Kinase</keyword>
<dbReference type="Pfam" id="PF03861">
    <property type="entry name" value="ANTAR"/>
    <property type="match status" value="1"/>
</dbReference>
<dbReference type="Gene3D" id="1.10.10.10">
    <property type="entry name" value="Winged helix-like DNA-binding domain superfamily/Winged helix DNA-binding domain"/>
    <property type="match status" value="1"/>
</dbReference>
<dbReference type="SUPFAM" id="SSF55781">
    <property type="entry name" value="GAF domain-like"/>
    <property type="match status" value="1"/>
</dbReference>
<organism evidence="7 8">
    <name type="scientific">Acidipila rosea</name>
    <dbReference type="NCBI Taxonomy" id="768535"/>
    <lineage>
        <taxon>Bacteria</taxon>
        <taxon>Pseudomonadati</taxon>
        <taxon>Acidobacteriota</taxon>
        <taxon>Terriglobia</taxon>
        <taxon>Terriglobales</taxon>
        <taxon>Acidobacteriaceae</taxon>
        <taxon>Acidipila</taxon>
    </lineage>
</organism>
<dbReference type="GO" id="GO:0003723">
    <property type="term" value="F:RNA binding"/>
    <property type="evidence" value="ECO:0007669"/>
    <property type="project" value="InterPro"/>
</dbReference>
<protein>
    <submittedName>
        <fullName evidence="7">ANTAR domain-containing protein</fullName>
    </submittedName>
</protein>
<keyword evidence="3" id="KW-0805">Transcription regulation</keyword>
<dbReference type="InterPro" id="IPR029016">
    <property type="entry name" value="GAF-like_dom_sf"/>
</dbReference>
<evidence type="ECO:0000259" key="6">
    <source>
        <dbReference type="PROSITE" id="PS50921"/>
    </source>
</evidence>
<evidence type="ECO:0000256" key="5">
    <source>
        <dbReference type="SAM" id="MobiDB-lite"/>
    </source>
</evidence>
<feature type="region of interest" description="Disordered" evidence="5">
    <location>
        <begin position="66"/>
        <end position="86"/>
    </location>
</feature>
<evidence type="ECO:0000313" key="7">
    <source>
        <dbReference type="EMBL" id="TCK71660.1"/>
    </source>
</evidence>
<dbReference type="SMART" id="SM01012">
    <property type="entry name" value="ANTAR"/>
    <property type="match status" value="1"/>
</dbReference>
<dbReference type="InterPro" id="IPR003018">
    <property type="entry name" value="GAF"/>
</dbReference>
<dbReference type="Gene3D" id="3.30.450.40">
    <property type="match status" value="1"/>
</dbReference>
<dbReference type="PROSITE" id="PS50921">
    <property type="entry name" value="ANTAR"/>
    <property type="match status" value="1"/>
</dbReference>
<dbReference type="Proteomes" id="UP000295210">
    <property type="component" value="Unassembled WGS sequence"/>
</dbReference>